<dbReference type="EMBL" id="CAEZTN010000015">
    <property type="protein sequence ID" value="CAB4570792.1"/>
    <property type="molecule type" value="Genomic_DNA"/>
</dbReference>
<dbReference type="InterPro" id="IPR050090">
    <property type="entry name" value="Tyrosine_recombinase_XerCD"/>
</dbReference>
<evidence type="ECO:0000259" key="5">
    <source>
        <dbReference type="PROSITE" id="PS51900"/>
    </source>
</evidence>
<dbReference type="InterPro" id="IPR011010">
    <property type="entry name" value="DNA_brk_join_enz"/>
</dbReference>
<evidence type="ECO:0000259" key="4">
    <source>
        <dbReference type="PROSITE" id="PS51898"/>
    </source>
</evidence>
<dbReference type="Gene3D" id="1.10.150.130">
    <property type="match status" value="1"/>
</dbReference>
<reference evidence="6" key="1">
    <citation type="submission" date="2020-05" db="EMBL/GenBank/DDBJ databases">
        <authorList>
            <person name="Chiriac C."/>
            <person name="Salcher M."/>
            <person name="Ghai R."/>
            <person name="Kavagutti S V."/>
        </authorList>
    </citation>
    <scope>NUCLEOTIDE SEQUENCE</scope>
</reference>
<evidence type="ECO:0000256" key="3">
    <source>
        <dbReference type="ARBA" id="ARBA00023172"/>
    </source>
</evidence>
<keyword evidence="3" id="KW-0233">DNA recombination</keyword>
<dbReference type="PANTHER" id="PTHR30349:SF64">
    <property type="entry name" value="PROPHAGE INTEGRASE INTD-RELATED"/>
    <property type="match status" value="1"/>
</dbReference>
<dbReference type="AlphaFoldDB" id="A0A6J6E361"/>
<protein>
    <submittedName>
        <fullName evidence="6">Unannotated protein</fullName>
    </submittedName>
</protein>
<feature type="domain" description="Tyr recombinase" evidence="4">
    <location>
        <begin position="92"/>
        <end position="241"/>
    </location>
</feature>
<proteinExistence type="inferred from homology"/>
<dbReference type="GO" id="GO:0015074">
    <property type="term" value="P:DNA integration"/>
    <property type="evidence" value="ECO:0007669"/>
    <property type="project" value="InterPro"/>
</dbReference>
<dbReference type="SUPFAM" id="SSF56349">
    <property type="entry name" value="DNA breaking-rejoining enzymes"/>
    <property type="match status" value="1"/>
</dbReference>
<dbReference type="InterPro" id="IPR013762">
    <property type="entry name" value="Integrase-like_cat_sf"/>
</dbReference>
<feature type="domain" description="Core-binding (CB)" evidence="5">
    <location>
        <begin position="1"/>
        <end position="76"/>
    </location>
</feature>
<dbReference type="GO" id="GO:0006310">
    <property type="term" value="P:DNA recombination"/>
    <property type="evidence" value="ECO:0007669"/>
    <property type="project" value="UniProtKB-KW"/>
</dbReference>
<dbReference type="InterPro" id="IPR010998">
    <property type="entry name" value="Integrase_recombinase_N"/>
</dbReference>
<gene>
    <name evidence="6" type="ORF">UFOPK1689_00653</name>
</gene>
<dbReference type="Pfam" id="PF00589">
    <property type="entry name" value="Phage_integrase"/>
    <property type="match status" value="1"/>
</dbReference>
<organism evidence="6">
    <name type="scientific">freshwater metagenome</name>
    <dbReference type="NCBI Taxonomy" id="449393"/>
    <lineage>
        <taxon>unclassified sequences</taxon>
        <taxon>metagenomes</taxon>
        <taxon>ecological metagenomes</taxon>
    </lineage>
</organism>
<dbReference type="PROSITE" id="PS51898">
    <property type="entry name" value="TYR_RECOMBINASE"/>
    <property type="match status" value="1"/>
</dbReference>
<comment type="similarity">
    <text evidence="1">Belongs to the 'phage' integrase family.</text>
</comment>
<keyword evidence="2" id="KW-0238">DNA-binding</keyword>
<dbReference type="PANTHER" id="PTHR30349">
    <property type="entry name" value="PHAGE INTEGRASE-RELATED"/>
    <property type="match status" value="1"/>
</dbReference>
<dbReference type="CDD" id="cd01189">
    <property type="entry name" value="INT_ICEBs1_C_like"/>
    <property type="match status" value="1"/>
</dbReference>
<evidence type="ECO:0000256" key="2">
    <source>
        <dbReference type="ARBA" id="ARBA00023125"/>
    </source>
</evidence>
<dbReference type="Gene3D" id="1.10.443.10">
    <property type="entry name" value="Intergrase catalytic core"/>
    <property type="match status" value="2"/>
</dbReference>
<name>A0A6J6E361_9ZZZZ</name>
<evidence type="ECO:0000313" key="6">
    <source>
        <dbReference type="EMBL" id="CAB4570792.1"/>
    </source>
</evidence>
<dbReference type="InterPro" id="IPR002104">
    <property type="entry name" value="Integrase_catalytic"/>
</dbReference>
<evidence type="ECO:0000256" key="1">
    <source>
        <dbReference type="ARBA" id="ARBA00008857"/>
    </source>
</evidence>
<dbReference type="GO" id="GO:0003677">
    <property type="term" value="F:DNA binding"/>
    <property type="evidence" value="ECO:0007669"/>
    <property type="project" value="UniProtKB-KW"/>
</dbReference>
<sequence>MHLAIFALEVIGVLAIREKTRRDYLSALNCHVFPKYGGAALVSLTKNDIQAIVQELDPPIAAKTLAALKTVFREAIDYGHLEASPTLGVRTKPIRNIPRKFLRWEEVKEADFGKYGCQIRFLAAHGLRWSEALALTPSDFNDGRISVTKSIHGETKSKSSVRVVPQLTEFKEFPRSPKTLRNVLDPYGVCIHSLRHTYAYLLKQQGIHVTTAQRLLGHSDSRITMNIYTQVLDEEIDSAAALLRLKI</sequence>
<dbReference type="InterPro" id="IPR044068">
    <property type="entry name" value="CB"/>
</dbReference>
<dbReference type="PROSITE" id="PS51900">
    <property type="entry name" value="CB"/>
    <property type="match status" value="1"/>
</dbReference>
<accession>A0A6J6E361</accession>